<dbReference type="AlphaFoldDB" id="J9Z9S4"/>
<evidence type="ECO:0000313" key="6">
    <source>
        <dbReference type="EMBL" id="AFS52906.1"/>
    </source>
</evidence>
<dbReference type="RefSeq" id="WP_014960416.1">
    <property type="nucleotide sequence ID" value="NC_018649.1"/>
</dbReference>
<evidence type="ECO:0000256" key="1">
    <source>
        <dbReference type="ARBA" id="ARBA00022723"/>
    </source>
</evidence>
<proteinExistence type="predicted"/>
<dbReference type="Proteomes" id="UP000006177">
    <property type="component" value="Chromosome"/>
</dbReference>
<evidence type="ECO:0000256" key="2">
    <source>
        <dbReference type="ARBA" id="ARBA00022771"/>
    </source>
</evidence>
<dbReference type="PROSITE" id="PS51128">
    <property type="entry name" value="ZF_DKSA_2"/>
    <property type="match status" value="1"/>
</dbReference>
<evidence type="ECO:0000256" key="3">
    <source>
        <dbReference type="ARBA" id="ARBA00022833"/>
    </source>
</evidence>
<dbReference type="KEGG" id="lfi:LFML04_0671"/>
<dbReference type="Gene3D" id="1.20.120.910">
    <property type="entry name" value="DksA, coiled-coil domain"/>
    <property type="match status" value="1"/>
</dbReference>
<name>J9Z9S4_LEPFM</name>
<keyword evidence="2" id="KW-0863">Zinc-finger</keyword>
<reference evidence="6 7" key="1">
    <citation type="journal article" date="2011" name="J. Microbiol.">
        <title>Complete genome of Leptospirillum ferriphilum ML-04 provides insight into its physiology and environmental adaptation.</title>
        <authorList>
            <person name="Mi S."/>
            <person name="Song J."/>
            <person name="Lin J."/>
            <person name="Che Y."/>
            <person name="Zheng H."/>
            <person name="Lin J."/>
        </authorList>
    </citation>
    <scope>NUCLEOTIDE SEQUENCE [LARGE SCALE GENOMIC DNA]</scope>
    <source>
        <strain evidence="6 7">ML-04</strain>
    </source>
</reference>
<protein>
    <recommendedName>
        <fullName evidence="5">Zinc finger DksA/TraR C4-type domain-containing protein</fullName>
    </recommendedName>
</protein>
<gene>
    <name evidence="6" type="ordered locus">LFML04_0671</name>
</gene>
<dbReference type="PATRIC" id="fig|1048260.3.peg.722"/>
<dbReference type="InterPro" id="IPR000962">
    <property type="entry name" value="Znf_DskA_TraR"/>
</dbReference>
<dbReference type="EMBL" id="CP002919">
    <property type="protein sequence ID" value="AFS52906.1"/>
    <property type="molecule type" value="Genomic_DNA"/>
</dbReference>
<evidence type="ECO:0000313" key="7">
    <source>
        <dbReference type="Proteomes" id="UP000006177"/>
    </source>
</evidence>
<feature type="zinc finger region" description="dksA C4-type" evidence="4">
    <location>
        <begin position="33"/>
        <end position="57"/>
    </location>
</feature>
<dbReference type="GO" id="GO:0008270">
    <property type="term" value="F:zinc ion binding"/>
    <property type="evidence" value="ECO:0007669"/>
    <property type="project" value="UniProtKB-KW"/>
</dbReference>
<keyword evidence="3" id="KW-0862">Zinc</keyword>
<dbReference type="GO" id="GO:1900378">
    <property type="term" value="P:positive regulation of secondary metabolite biosynthetic process"/>
    <property type="evidence" value="ECO:0007669"/>
    <property type="project" value="TreeGrafter"/>
</dbReference>
<dbReference type="PANTHER" id="PTHR38777">
    <property type="entry name" value="FELS-2 PROPHAGE PROTEIN"/>
    <property type="match status" value="1"/>
</dbReference>
<evidence type="ECO:0000256" key="4">
    <source>
        <dbReference type="PROSITE-ProRule" id="PRU00510"/>
    </source>
</evidence>
<keyword evidence="1" id="KW-0479">Metal-binding</keyword>
<feature type="domain" description="Zinc finger DksA/TraR C4-type" evidence="5">
    <location>
        <begin position="32"/>
        <end position="63"/>
    </location>
</feature>
<organism evidence="6 7">
    <name type="scientific">Leptospirillum ferriphilum (strain ML-04)</name>
    <dbReference type="NCBI Taxonomy" id="1048260"/>
    <lineage>
        <taxon>Bacteria</taxon>
        <taxon>Pseudomonadati</taxon>
        <taxon>Nitrospirota</taxon>
        <taxon>Nitrospiria</taxon>
        <taxon>Nitrospirales</taxon>
        <taxon>Nitrospiraceae</taxon>
        <taxon>Leptospirillum</taxon>
    </lineage>
</organism>
<sequence length="69" mass="8145">MDIVDLTQIRFEHEDNLILKSRKKAERESALFCEDCGIRIPDQRRKYVLGVRTCVSCQSVRERDNAQDF</sequence>
<evidence type="ECO:0000259" key="5">
    <source>
        <dbReference type="Pfam" id="PF01258"/>
    </source>
</evidence>
<dbReference type="HOGENOM" id="CLU_158637_1_1_0"/>
<accession>J9Z9S4</accession>
<dbReference type="SUPFAM" id="SSF57716">
    <property type="entry name" value="Glucocorticoid receptor-like (DNA-binding domain)"/>
    <property type="match status" value="1"/>
</dbReference>
<dbReference type="PANTHER" id="PTHR38777:SF1">
    <property type="entry name" value="DNAK SUPPRESSOR PROTEIN"/>
    <property type="match status" value="1"/>
</dbReference>
<dbReference type="Pfam" id="PF01258">
    <property type="entry name" value="zf-dskA_traR"/>
    <property type="match status" value="1"/>
</dbReference>
<dbReference type="STRING" id="1048260.LFML04_0671"/>